<evidence type="ECO:0000256" key="2">
    <source>
        <dbReference type="ARBA" id="ARBA00005811"/>
    </source>
</evidence>
<dbReference type="NCBIfam" id="TIGR02801">
    <property type="entry name" value="tolR"/>
    <property type="match status" value="1"/>
</dbReference>
<organism evidence="11 12">
    <name type="scientific">Aliikangiella maris</name>
    <dbReference type="NCBI Taxonomy" id="3162458"/>
    <lineage>
        <taxon>Bacteria</taxon>
        <taxon>Pseudomonadati</taxon>
        <taxon>Pseudomonadota</taxon>
        <taxon>Gammaproteobacteria</taxon>
        <taxon>Oceanospirillales</taxon>
        <taxon>Pleioneaceae</taxon>
        <taxon>Aliikangiella</taxon>
    </lineage>
</organism>
<evidence type="ECO:0000313" key="12">
    <source>
        <dbReference type="Proteomes" id="UP001548189"/>
    </source>
</evidence>
<evidence type="ECO:0000256" key="6">
    <source>
        <dbReference type="ARBA" id="ARBA00022692"/>
    </source>
</evidence>
<dbReference type="PANTHER" id="PTHR30558">
    <property type="entry name" value="EXBD MEMBRANE COMPONENT OF PMF-DRIVEN MACROMOLECULE IMPORT SYSTEM"/>
    <property type="match status" value="1"/>
</dbReference>
<evidence type="ECO:0000256" key="9">
    <source>
        <dbReference type="ARBA" id="ARBA00023306"/>
    </source>
</evidence>
<feature type="transmembrane region" description="Helical" evidence="10">
    <location>
        <begin position="20"/>
        <end position="41"/>
    </location>
</feature>
<protein>
    <recommendedName>
        <fullName evidence="10">Tol-Pal system protein TolR</fullName>
    </recommendedName>
</protein>
<evidence type="ECO:0000256" key="10">
    <source>
        <dbReference type="HAMAP-Rule" id="MF_02203"/>
    </source>
</evidence>
<keyword evidence="5 10" id="KW-0132">Cell division</keyword>
<keyword evidence="7 10" id="KW-1133">Transmembrane helix</keyword>
<comment type="similarity">
    <text evidence="2 10">Belongs to the ExbD/TolR family.</text>
</comment>
<evidence type="ECO:0000256" key="5">
    <source>
        <dbReference type="ARBA" id="ARBA00022618"/>
    </source>
</evidence>
<keyword evidence="8 10" id="KW-0472">Membrane</keyword>
<evidence type="ECO:0000256" key="8">
    <source>
        <dbReference type="ARBA" id="ARBA00023136"/>
    </source>
</evidence>
<gene>
    <name evidence="10 11" type="primary">tolR</name>
    <name evidence="11" type="ORF">ABVT43_11620</name>
</gene>
<dbReference type="InterPro" id="IPR014168">
    <property type="entry name" value="Tol-Pal_TolR"/>
</dbReference>
<comment type="caution">
    <text evidence="11">The sequence shown here is derived from an EMBL/GenBank/DDBJ whole genome shotgun (WGS) entry which is preliminary data.</text>
</comment>
<keyword evidence="4 10" id="KW-0997">Cell inner membrane</keyword>
<accession>A0ABV2BV39</accession>
<keyword evidence="3 10" id="KW-1003">Cell membrane</keyword>
<proteinExistence type="inferred from homology"/>
<sequence length="144" mass="15631">MNSSPIIRKNKRRPMAEINVVPYIDVMLVLLVIFMITAPLITAGVKVDLPEAAAEPIPADQEPPLIASIDASGNYYLSVGDSADQALEAHQLVELVIAHRKVNPNTQIMINGDKTVAYDKVVQLMVLLQTEAGIESIGLMTDPE</sequence>
<name>A0ABV2BV39_9GAMM</name>
<comment type="subunit">
    <text evidence="10">The Tol-Pal system is composed of five core proteins: the inner membrane proteins TolA, TolQ and TolR, the periplasmic protein TolB and the outer membrane protein Pal. They form a network linking the inner and outer membranes and the peptidoglycan layer.</text>
</comment>
<dbReference type="InterPro" id="IPR003400">
    <property type="entry name" value="ExbD"/>
</dbReference>
<evidence type="ECO:0000256" key="1">
    <source>
        <dbReference type="ARBA" id="ARBA00004162"/>
    </source>
</evidence>
<dbReference type="EMBL" id="JBEVCJ010000013">
    <property type="protein sequence ID" value="MET1255776.1"/>
    <property type="molecule type" value="Genomic_DNA"/>
</dbReference>
<dbReference type="PANTHER" id="PTHR30558:SF7">
    <property type="entry name" value="TOL-PAL SYSTEM PROTEIN TOLR"/>
    <property type="match status" value="1"/>
</dbReference>
<dbReference type="HAMAP" id="MF_02203">
    <property type="entry name" value="TolR"/>
    <property type="match status" value="1"/>
</dbReference>
<evidence type="ECO:0000256" key="7">
    <source>
        <dbReference type="ARBA" id="ARBA00022989"/>
    </source>
</evidence>
<evidence type="ECO:0000256" key="4">
    <source>
        <dbReference type="ARBA" id="ARBA00022519"/>
    </source>
</evidence>
<comment type="function">
    <text evidence="10">Part of the Tol-Pal system, which plays a role in outer membrane invagination during cell division and is important for maintaining outer membrane integrity.</text>
</comment>
<keyword evidence="9 10" id="KW-0131">Cell cycle</keyword>
<keyword evidence="12" id="KW-1185">Reference proteome</keyword>
<dbReference type="RefSeq" id="WP_353896361.1">
    <property type="nucleotide sequence ID" value="NZ_JBEVCJ010000013.1"/>
</dbReference>
<dbReference type="Proteomes" id="UP001548189">
    <property type="component" value="Unassembled WGS sequence"/>
</dbReference>
<dbReference type="Gene3D" id="3.30.420.270">
    <property type="match status" value="1"/>
</dbReference>
<comment type="subcellular location">
    <subcellularLocation>
        <location evidence="10">Cell inner membrane</location>
        <topology evidence="10">Single-pass membrane protein</topology>
    </subcellularLocation>
    <subcellularLocation>
        <location evidence="1">Cell membrane</location>
        <topology evidence="1">Single-pass membrane protein</topology>
    </subcellularLocation>
</comment>
<dbReference type="Pfam" id="PF02472">
    <property type="entry name" value="ExbD"/>
    <property type="match status" value="1"/>
</dbReference>
<evidence type="ECO:0000313" key="11">
    <source>
        <dbReference type="EMBL" id="MET1255776.1"/>
    </source>
</evidence>
<evidence type="ECO:0000256" key="3">
    <source>
        <dbReference type="ARBA" id="ARBA00022475"/>
    </source>
</evidence>
<keyword evidence="6 10" id="KW-0812">Transmembrane</keyword>
<reference evidence="11 12" key="1">
    <citation type="submission" date="2024-06" db="EMBL/GenBank/DDBJ databases">
        <authorList>
            <person name="Li F."/>
        </authorList>
    </citation>
    <scope>NUCLEOTIDE SEQUENCE [LARGE SCALE GENOMIC DNA]</scope>
    <source>
        <strain evidence="11 12">GXAS 311</strain>
    </source>
</reference>